<dbReference type="PROSITE" id="PS50887">
    <property type="entry name" value="GGDEF"/>
    <property type="match status" value="1"/>
</dbReference>
<feature type="domain" description="PAC" evidence="2">
    <location>
        <begin position="727"/>
        <end position="780"/>
    </location>
</feature>
<dbReference type="EMBL" id="BJCL01000004">
    <property type="protein sequence ID" value="GCL62953.1"/>
    <property type="molecule type" value="Genomic_DNA"/>
</dbReference>
<dbReference type="InterPro" id="IPR000700">
    <property type="entry name" value="PAS-assoc_C"/>
</dbReference>
<dbReference type="Pfam" id="PF00563">
    <property type="entry name" value="EAL"/>
    <property type="match status" value="1"/>
</dbReference>
<name>A0A480ANH6_9BURK</name>
<dbReference type="InterPro" id="IPR013767">
    <property type="entry name" value="PAS_fold"/>
</dbReference>
<evidence type="ECO:0000259" key="4">
    <source>
        <dbReference type="PROSITE" id="PS50887"/>
    </source>
</evidence>
<dbReference type="PROSITE" id="PS50113">
    <property type="entry name" value="PAC"/>
    <property type="match status" value="4"/>
</dbReference>
<feature type="domain" description="EAL" evidence="3">
    <location>
        <begin position="956"/>
        <end position="1211"/>
    </location>
</feature>
<dbReference type="PANTHER" id="PTHR44757:SF4">
    <property type="entry name" value="DIGUANYLATE CYCLASE DGCE-RELATED"/>
    <property type="match status" value="1"/>
</dbReference>
<sequence length="1212" mass="133935">MRMLDQLPCAVVVTDAGGCLLDLNAELVALVGHSRARWLGAPMNDLLPPASRIFVQTHVWPTLLRTGQVVEIQLPVKTEAGEAVPVLLNGRLGTHDGAAAYIWTLFPARERHRFEAELVAQRNRSESAVIALEASQRFTKGITDAIPGLVAYWDRALRCRFANPAYEAWFSSAPGALLGSTLQDLLGDEVFAQYRPWVEGVLAGQEQRFERELARPGGSIGHLVVHYLPDLVDGQVVGFFVHASDVTEMKATQQALQQARFALERERDRLHNLIDSTRAGTWEWNVQTGEVIVNARWAAIIGWTAEELGPVHNQFRAGLAHPDELPHTRQLLREHFAGHSDAYIADVRLRHRDGHWIWVEDRGRLVSRTPDGRPEWMFGVQIDISDRKRRDEALRRSEALLNRTGEVGGVGGWELDLATRQLSWSPQTRRIHGVPDDFLPDLESAIAFFAPQARPMMRGAFEAAISDGRRWDVEAPLIRTDGSRIVVRTVGQVELDGGRPSRLLGAVQDITEAVEHRRALQAAHQRMALAADSGGIAVFEIDLAAGRLTADSLLVRQYELPAGREHVPTDLWSLHVHPDDRAALARTVELALARQRRLEAEFRVVRSDGTHHMRVAARITRDDHGQALALVGVSWDVTAMQALSAQLARQHELMRVTLQSIGDAVITTDAAGRVSWLNPAAERMTGWASAQAQGRPMPEVFHTVHEQTREVVRDPVASCLASHRTVDLADHTLLLARSGTEVGVHGSAAPILGPQDDVLGVVLVFHDVSEQRRLRGELTHRATHDALTGLVNRTEFEARLQRALRHAQEEGSHHALLYIDLDQFKQVNDACGHAEGDRLLQQVSKLLADAIRGRDTVARLGGDEFAVILEHCSHDQAMQVAQKIRERVDQFRFVHGERRFRVGTSIGLVPIDQRWTSVAALQQAADSACYAAKEAGRNRVHAWFDSDAELQARQAQGQWSRRIERALDDTGFLLHAQRIQTWKGAQPGLRAEVLLRMDNGDGSVTLPGLFLPAAERLHLATRIDRWVLEALVLRLCALPSLAMIDRLSVNLSGRSVGDHAFHAWMADLLDRAGPAICRCIGLEITETAAVAQLADATQFIAHMRSRGVQVALEDFGGAGSSFGHLKSLPVDVLKIDGQFVVDLLEDPLDDAAVRCFVDVARVVGMTTVAEHVERDDVRLRLLELGVDAAQGNLIHRPEPLDGLLSPLMPAGA</sequence>
<dbReference type="SUPFAM" id="SSF55073">
    <property type="entry name" value="Nucleotide cyclase"/>
    <property type="match status" value="1"/>
</dbReference>
<dbReference type="CDD" id="cd00130">
    <property type="entry name" value="PAS"/>
    <property type="match status" value="4"/>
</dbReference>
<dbReference type="FunFam" id="3.30.70.270:FF:000001">
    <property type="entry name" value="Diguanylate cyclase domain protein"/>
    <property type="match status" value="1"/>
</dbReference>
<dbReference type="InterPro" id="IPR013655">
    <property type="entry name" value="PAS_fold_3"/>
</dbReference>
<dbReference type="Gene3D" id="3.30.70.270">
    <property type="match status" value="1"/>
</dbReference>
<dbReference type="InterPro" id="IPR001610">
    <property type="entry name" value="PAC"/>
</dbReference>
<dbReference type="InterPro" id="IPR013656">
    <property type="entry name" value="PAS_4"/>
</dbReference>
<dbReference type="Gene3D" id="3.30.450.20">
    <property type="entry name" value="PAS domain"/>
    <property type="match status" value="6"/>
</dbReference>
<comment type="caution">
    <text evidence="5">The sequence shown here is derived from an EMBL/GenBank/DDBJ whole genome shotgun (WGS) entry which is preliminary data.</text>
</comment>
<dbReference type="GO" id="GO:0006355">
    <property type="term" value="P:regulation of DNA-templated transcription"/>
    <property type="evidence" value="ECO:0007669"/>
    <property type="project" value="InterPro"/>
</dbReference>
<dbReference type="SMART" id="SM00086">
    <property type="entry name" value="PAC"/>
    <property type="match status" value="5"/>
</dbReference>
<dbReference type="Gene3D" id="2.10.70.100">
    <property type="match status" value="1"/>
</dbReference>
<accession>A0A480ANH6</accession>
<dbReference type="InterPro" id="IPR029787">
    <property type="entry name" value="Nucleotide_cyclase"/>
</dbReference>
<dbReference type="Proteomes" id="UP000301751">
    <property type="component" value="Unassembled WGS sequence"/>
</dbReference>
<dbReference type="NCBIfam" id="TIGR00254">
    <property type="entry name" value="GGDEF"/>
    <property type="match status" value="1"/>
</dbReference>
<feature type="domain" description="PAS" evidence="1">
    <location>
        <begin position="1"/>
        <end position="52"/>
    </location>
</feature>
<dbReference type="SMART" id="SM00091">
    <property type="entry name" value="PAS"/>
    <property type="match status" value="6"/>
</dbReference>
<feature type="domain" description="PAC" evidence="2">
    <location>
        <begin position="343"/>
        <end position="396"/>
    </location>
</feature>
<organism evidence="5 6">
    <name type="scientific">Pseudaquabacterium pictum</name>
    <dbReference type="NCBI Taxonomy" id="2315236"/>
    <lineage>
        <taxon>Bacteria</taxon>
        <taxon>Pseudomonadati</taxon>
        <taxon>Pseudomonadota</taxon>
        <taxon>Betaproteobacteria</taxon>
        <taxon>Burkholderiales</taxon>
        <taxon>Sphaerotilaceae</taxon>
        <taxon>Pseudaquabacterium</taxon>
    </lineage>
</organism>
<dbReference type="InterPro" id="IPR035919">
    <property type="entry name" value="EAL_sf"/>
</dbReference>
<dbReference type="PROSITE" id="PS50883">
    <property type="entry name" value="EAL"/>
    <property type="match status" value="1"/>
</dbReference>
<dbReference type="PROSITE" id="PS50112">
    <property type="entry name" value="PAS"/>
    <property type="match status" value="2"/>
</dbReference>
<feature type="domain" description="PAC" evidence="2">
    <location>
        <begin position="471"/>
        <end position="522"/>
    </location>
</feature>
<dbReference type="InterPro" id="IPR052155">
    <property type="entry name" value="Biofilm_reg_signaling"/>
</dbReference>
<gene>
    <name evidence="5" type="ORF">AQPW35_20340</name>
</gene>
<feature type="domain" description="PAS" evidence="1">
    <location>
        <begin position="650"/>
        <end position="723"/>
    </location>
</feature>
<dbReference type="InterPro" id="IPR001633">
    <property type="entry name" value="EAL_dom"/>
</dbReference>
<dbReference type="Pfam" id="PF08448">
    <property type="entry name" value="PAS_4"/>
    <property type="match status" value="1"/>
</dbReference>
<dbReference type="AlphaFoldDB" id="A0A480ANH6"/>
<proteinExistence type="predicted"/>
<dbReference type="Pfam" id="PF00989">
    <property type="entry name" value="PAS"/>
    <property type="match status" value="2"/>
</dbReference>
<dbReference type="SUPFAM" id="SSF55785">
    <property type="entry name" value="PYP-like sensor domain (PAS domain)"/>
    <property type="match status" value="6"/>
</dbReference>
<dbReference type="NCBIfam" id="TIGR00229">
    <property type="entry name" value="sensory_box"/>
    <property type="match status" value="4"/>
</dbReference>
<evidence type="ECO:0000313" key="5">
    <source>
        <dbReference type="EMBL" id="GCL62953.1"/>
    </source>
</evidence>
<keyword evidence="6" id="KW-1185">Reference proteome</keyword>
<reference evidence="6" key="1">
    <citation type="submission" date="2019-03" db="EMBL/GenBank/DDBJ databases">
        <title>Aquabacterium pictum sp.nov., the first bacteriochlorophyll a-containing freshwater bacterium in the genus Aquabacterium of the class Betaproteobacteria.</title>
        <authorList>
            <person name="Hirose S."/>
            <person name="Tank M."/>
            <person name="Hara E."/>
            <person name="Tamaki H."/>
            <person name="Takaichi S."/>
            <person name="Haruta S."/>
            <person name="Hanada S."/>
        </authorList>
    </citation>
    <scope>NUCLEOTIDE SEQUENCE [LARGE SCALE GENOMIC DNA]</scope>
    <source>
        <strain evidence="6">W35</strain>
    </source>
</reference>
<dbReference type="SMART" id="SM00267">
    <property type="entry name" value="GGDEF"/>
    <property type="match status" value="1"/>
</dbReference>
<dbReference type="InterPro" id="IPR035965">
    <property type="entry name" value="PAS-like_dom_sf"/>
</dbReference>
<evidence type="ECO:0000259" key="3">
    <source>
        <dbReference type="PROSITE" id="PS50883"/>
    </source>
</evidence>
<dbReference type="GO" id="GO:0003824">
    <property type="term" value="F:catalytic activity"/>
    <property type="evidence" value="ECO:0007669"/>
    <property type="project" value="UniProtKB-ARBA"/>
</dbReference>
<evidence type="ECO:0000313" key="6">
    <source>
        <dbReference type="Proteomes" id="UP000301751"/>
    </source>
</evidence>
<feature type="domain" description="GGDEF" evidence="4">
    <location>
        <begin position="812"/>
        <end position="945"/>
    </location>
</feature>
<dbReference type="PANTHER" id="PTHR44757">
    <property type="entry name" value="DIGUANYLATE CYCLASE DGCP"/>
    <property type="match status" value="1"/>
</dbReference>
<dbReference type="InterPro" id="IPR000160">
    <property type="entry name" value="GGDEF_dom"/>
</dbReference>
<dbReference type="SUPFAM" id="SSF141868">
    <property type="entry name" value="EAL domain-like"/>
    <property type="match status" value="1"/>
</dbReference>
<dbReference type="CDD" id="cd01949">
    <property type="entry name" value="GGDEF"/>
    <property type="match status" value="1"/>
</dbReference>
<dbReference type="Pfam" id="PF08447">
    <property type="entry name" value="PAS_3"/>
    <property type="match status" value="3"/>
</dbReference>
<dbReference type="InterPro" id="IPR043128">
    <property type="entry name" value="Rev_trsase/Diguanyl_cyclase"/>
</dbReference>
<evidence type="ECO:0008006" key="7">
    <source>
        <dbReference type="Google" id="ProtNLM"/>
    </source>
</evidence>
<dbReference type="Gene3D" id="3.20.20.450">
    <property type="entry name" value="EAL domain"/>
    <property type="match status" value="1"/>
</dbReference>
<dbReference type="InterPro" id="IPR000014">
    <property type="entry name" value="PAS"/>
</dbReference>
<evidence type="ECO:0000259" key="2">
    <source>
        <dbReference type="PROSITE" id="PS50113"/>
    </source>
</evidence>
<dbReference type="SMART" id="SM00052">
    <property type="entry name" value="EAL"/>
    <property type="match status" value="1"/>
</dbReference>
<dbReference type="CDD" id="cd01948">
    <property type="entry name" value="EAL"/>
    <property type="match status" value="1"/>
</dbReference>
<dbReference type="Pfam" id="PF00990">
    <property type="entry name" value="GGDEF"/>
    <property type="match status" value="1"/>
</dbReference>
<evidence type="ECO:0000259" key="1">
    <source>
        <dbReference type="PROSITE" id="PS50112"/>
    </source>
</evidence>
<protein>
    <recommendedName>
        <fullName evidence="7">GGDEF domain-containing protein</fullName>
    </recommendedName>
</protein>
<feature type="domain" description="PAC" evidence="2">
    <location>
        <begin position="598"/>
        <end position="649"/>
    </location>
</feature>